<comment type="subunit">
    <text evidence="3">Binds DNA as a dimer.</text>
</comment>
<keyword evidence="12" id="KW-0804">Transcription</keyword>
<dbReference type="InterPro" id="IPR051381">
    <property type="entry name" value="CREB_ATF_subfamily"/>
</dbReference>
<evidence type="ECO:0000256" key="1">
    <source>
        <dbReference type="ARBA" id="ARBA00004648"/>
    </source>
</evidence>
<evidence type="ECO:0000259" key="19">
    <source>
        <dbReference type="PROSITE" id="PS50217"/>
    </source>
</evidence>
<feature type="region of interest" description="Disordered" evidence="17">
    <location>
        <begin position="129"/>
        <end position="227"/>
    </location>
</feature>
<comment type="function">
    <text evidence="15">Transcriptional activator. Binds the cAMP response element (CRE). Activates transcription through box-B element and CRE. Seems to function synergistically with atf6. Regulates FGF21 transcription.</text>
</comment>
<feature type="transmembrane region" description="Helical" evidence="18">
    <location>
        <begin position="397"/>
        <end position="415"/>
    </location>
</feature>
<keyword evidence="7 18" id="KW-1133">Transmembrane helix</keyword>
<dbReference type="PROSITE" id="PS00036">
    <property type="entry name" value="BZIP_BASIC"/>
    <property type="match status" value="1"/>
</dbReference>
<dbReference type="SMART" id="SM00338">
    <property type="entry name" value="BRLZ"/>
    <property type="match status" value="1"/>
</dbReference>
<dbReference type="GO" id="GO:0005634">
    <property type="term" value="C:nucleus"/>
    <property type="evidence" value="ECO:0007669"/>
    <property type="project" value="TreeGrafter"/>
</dbReference>
<keyword evidence="14" id="KW-0539">Nucleus</keyword>
<keyword evidence="6" id="KW-0735">Signal-anchor</keyword>
<keyword evidence="10 18" id="KW-0472">Membrane</keyword>
<evidence type="ECO:0000256" key="10">
    <source>
        <dbReference type="ARBA" id="ARBA00023136"/>
    </source>
</evidence>
<evidence type="ECO:0000256" key="8">
    <source>
        <dbReference type="ARBA" id="ARBA00023015"/>
    </source>
</evidence>
<evidence type="ECO:0000256" key="9">
    <source>
        <dbReference type="ARBA" id="ARBA00023125"/>
    </source>
</evidence>
<feature type="domain" description="BZIP" evidence="19">
    <location>
        <begin position="322"/>
        <end position="385"/>
    </location>
</feature>
<dbReference type="GO" id="GO:0000978">
    <property type="term" value="F:RNA polymerase II cis-regulatory region sequence-specific DNA binding"/>
    <property type="evidence" value="ECO:0007669"/>
    <property type="project" value="TreeGrafter"/>
</dbReference>
<dbReference type="FunFam" id="1.20.5.170:FF:000042">
    <property type="entry name" value="Cyclic AMP-responsive element-binding protein 3-like protein 3"/>
    <property type="match status" value="1"/>
</dbReference>
<dbReference type="InterPro" id="IPR004827">
    <property type="entry name" value="bZIP"/>
</dbReference>
<reference evidence="20 21" key="1">
    <citation type="submission" date="2019-03" db="EMBL/GenBank/DDBJ databases">
        <title>First draft genome of Liparis tanakae, snailfish: a comprehensive survey of snailfish specific genes.</title>
        <authorList>
            <person name="Kim W."/>
            <person name="Song I."/>
            <person name="Jeong J.-H."/>
            <person name="Kim D."/>
            <person name="Kim S."/>
            <person name="Ryu S."/>
            <person name="Song J.Y."/>
            <person name="Lee S.K."/>
        </authorList>
    </citation>
    <scope>NUCLEOTIDE SEQUENCE [LARGE SCALE GENOMIC DNA]</scope>
    <source>
        <tissue evidence="20">Muscle</tissue>
    </source>
</reference>
<dbReference type="GO" id="GO:0005789">
    <property type="term" value="C:endoplasmic reticulum membrane"/>
    <property type="evidence" value="ECO:0007669"/>
    <property type="project" value="UniProtKB-SubCell"/>
</dbReference>
<evidence type="ECO:0000256" key="4">
    <source>
        <dbReference type="ARBA" id="ARBA00022692"/>
    </source>
</evidence>
<evidence type="ECO:0000256" key="15">
    <source>
        <dbReference type="ARBA" id="ARBA00057520"/>
    </source>
</evidence>
<dbReference type="PANTHER" id="PTHR45996">
    <property type="entry name" value="AGAP001464-PB"/>
    <property type="match status" value="1"/>
</dbReference>
<evidence type="ECO:0000313" key="21">
    <source>
        <dbReference type="Proteomes" id="UP000314294"/>
    </source>
</evidence>
<dbReference type="SUPFAM" id="SSF57959">
    <property type="entry name" value="Leucine zipper domain"/>
    <property type="match status" value="1"/>
</dbReference>
<comment type="subcellular location">
    <subcellularLocation>
        <location evidence="1">Endoplasmic reticulum membrane</location>
        <topology evidence="1">Single-pass type II membrane protein</topology>
    </subcellularLocation>
</comment>
<evidence type="ECO:0000256" key="2">
    <source>
        <dbReference type="ARBA" id="ARBA00009050"/>
    </source>
</evidence>
<name>A0A4Z2H2C0_9TELE</name>
<dbReference type="CDD" id="cd14689">
    <property type="entry name" value="bZIP_CREB3"/>
    <property type="match status" value="1"/>
</dbReference>
<organism evidence="20 21">
    <name type="scientific">Liparis tanakae</name>
    <name type="common">Tanaka's snailfish</name>
    <dbReference type="NCBI Taxonomy" id="230148"/>
    <lineage>
        <taxon>Eukaryota</taxon>
        <taxon>Metazoa</taxon>
        <taxon>Chordata</taxon>
        <taxon>Craniata</taxon>
        <taxon>Vertebrata</taxon>
        <taxon>Euteleostomi</taxon>
        <taxon>Actinopterygii</taxon>
        <taxon>Neopterygii</taxon>
        <taxon>Teleostei</taxon>
        <taxon>Neoteleostei</taxon>
        <taxon>Acanthomorphata</taxon>
        <taxon>Eupercaria</taxon>
        <taxon>Perciformes</taxon>
        <taxon>Cottioidei</taxon>
        <taxon>Cottales</taxon>
        <taxon>Liparidae</taxon>
        <taxon>Liparis</taxon>
    </lineage>
</organism>
<proteinExistence type="inferred from homology"/>
<evidence type="ECO:0000256" key="17">
    <source>
        <dbReference type="SAM" id="MobiDB-lite"/>
    </source>
</evidence>
<evidence type="ECO:0000256" key="12">
    <source>
        <dbReference type="ARBA" id="ARBA00023163"/>
    </source>
</evidence>
<evidence type="ECO:0000256" key="5">
    <source>
        <dbReference type="ARBA" id="ARBA00022824"/>
    </source>
</evidence>
<dbReference type="Gene3D" id="1.20.5.170">
    <property type="match status" value="1"/>
</dbReference>
<evidence type="ECO:0000256" key="14">
    <source>
        <dbReference type="ARBA" id="ARBA00023242"/>
    </source>
</evidence>
<accession>A0A4Z2H2C0</accession>
<keyword evidence="8" id="KW-0805">Transcription regulation</keyword>
<comment type="caution">
    <text evidence="20">The sequence shown here is derived from an EMBL/GenBank/DDBJ whole genome shotgun (WGS) entry which is preliminary data.</text>
</comment>
<comment type="similarity">
    <text evidence="2">Belongs to the bZIP family. ATF subfamily.</text>
</comment>
<evidence type="ECO:0000256" key="18">
    <source>
        <dbReference type="SAM" id="Phobius"/>
    </source>
</evidence>
<evidence type="ECO:0000313" key="20">
    <source>
        <dbReference type="EMBL" id="TNN59012.1"/>
    </source>
</evidence>
<evidence type="ECO:0000256" key="3">
    <source>
        <dbReference type="ARBA" id="ARBA00011195"/>
    </source>
</evidence>
<keyword evidence="9" id="KW-0238">DNA-binding</keyword>
<keyword evidence="21" id="KW-1185">Reference proteome</keyword>
<dbReference type="PROSITE" id="PS50217">
    <property type="entry name" value="BZIP"/>
    <property type="match status" value="1"/>
</dbReference>
<dbReference type="OrthoDB" id="674948at2759"/>
<evidence type="ECO:0000256" key="16">
    <source>
        <dbReference type="SAM" id="Coils"/>
    </source>
</evidence>
<dbReference type="AlphaFoldDB" id="A0A4Z2H2C0"/>
<dbReference type="GO" id="GO:0000981">
    <property type="term" value="F:DNA-binding transcription factor activity, RNA polymerase II-specific"/>
    <property type="evidence" value="ECO:0007669"/>
    <property type="project" value="TreeGrafter"/>
</dbReference>
<evidence type="ECO:0000256" key="6">
    <source>
        <dbReference type="ARBA" id="ARBA00022968"/>
    </source>
</evidence>
<evidence type="ECO:0000256" key="11">
    <source>
        <dbReference type="ARBA" id="ARBA00023159"/>
    </source>
</evidence>
<feature type="coiled-coil region" evidence="16">
    <location>
        <begin position="347"/>
        <end position="388"/>
    </location>
</feature>
<keyword evidence="13" id="KW-0325">Glycoprotein</keyword>
<gene>
    <name evidence="20" type="primary">creb3l3b</name>
    <name evidence="20" type="ORF">EYF80_030750</name>
</gene>
<dbReference type="Proteomes" id="UP000314294">
    <property type="component" value="Unassembled WGS sequence"/>
</dbReference>
<protein>
    <submittedName>
        <fullName evidence="20">Cyclic AMP-responsive element-binding protein 3-like protein 3-B</fullName>
    </submittedName>
</protein>
<keyword evidence="4 18" id="KW-0812">Transmembrane</keyword>
<dbReference type="PANTHER" id="PTHR45996:SF1">
    <property type="entry name" value="CYCLIC AMP-RESPONSIVE ELEMENT-BINDING PROTEIN 3-LIKE PROTEIN 3"/>
    <property type="match status" value="1"/>
</dbReference>
<sequence length="560" mass="61368">MDDVAFEPLGPFLPPWLNLDVPIQLGEEVPAAPEGSGPKAAPLSARGRVFVPPVAIKEETRSEKLGEHQTLRPATEGLRTEHVCRRRITDASRRSTGTSNGALDAHDCDGIELLDWLFDQNDGILRLEGTGRHGNHHTWPAQDPNVRETAMPQPAQPAGDDFLNALLSGSESAAGSPPWPSSPSDSGISEDPPSDQMDSPRRPESPPRPPRAPRPAQYFGARPQTKAGLEAKVSTDINGWEARFPTGSAAQYPADVHRPPLPSGFPMTIKDLLLSGTPEPTPHPSHHSIQELILNEDEKKLLAKEGVALPSQLPLTKYEERILKKIRRKIRNKQSAQESRKKKKEYIDGLESRMAACNAHNQELQRKLSQLQKCNMSLMEQLRRLQSMVMNSSNKPAQTGTCVLVLLISFSLILFPSLKPFSDTKVSQGDFSPVRIQSRSLQNLQASRVLHVSESPFPAEDEPEPLHRHLPGDRALEDITAMMGKLEVDPDQSGAEPLAVNGSRQERIGHFQLGGVLGAGCWVLGAGGWVLGAGVMEETTQPKESCWNRIFAKDQAHLPA</sequence>
<evidence type="ECO:0000256" key="7">
    <source>
        <dbReference type="ARBA" id="ARBA00022989"/>
    </source>
</evidence>
<dbReference type="EMBL" id="SRLO01000365">
    <property type="protein sequence ID" value="TNN59012.1"/>
    <property type="molecule type" value="Genomic_DNA"/>
</dbReference>
<feature type="compositionally biased region" description="Low complexity" evidence="17">
    <location>
        <begin position="168"/>
        <end position="195"/>
    </location>
</feature>
<keyword evidence="16" id="KW-0175">Coiled coil</keyword>
<keyword evidence="5" id="KW-0256">Endoplasmic reticulum</keyword>
<keyword evidence="11" id="KW-0010">Activator</keyword>
<dbReference type="Pfam" id="PF00170">
    <property type="entry name" value="bZIP_1"/>
    <property type="match status" value="1"/>
</dbReference>
<dbReference type="InterPro" id="IPR046347">
    <property type="entry name" value="bZIP_sf"/>
</dbReference>
<evidence type="ECO:0000256" key="13">
    <source>
        <dbReference type="ARBA" id="ARBA00023180"/>
    </source>
</evidence>